<dbReference type="EMBL" id="BMLB01000002">
    <property type="protein sequence ID" value="GGK65391.1"/>
    <property type="molecule type" value="Genomic_DNA"/>
</dbReference>
<protein>
    <recommendedName>
        <fullName evidence="1">KANL3/Tex30 alpha/beta hydrolase-like domain-containing protein</fullName>
    </recommendedName>
</protein>
<evidence type="ECO:0000313" key="3">
    <source>
        <dbReference type="Proteomes" id="UP000662111"/>
    </source>
</evidence>
<sequence>MSPHPAAADATRVDVATPEGTAQVRVFGPAPVTGADGDGAAPPARGTLLVGHGAGGRKDAADVLEVTDLTRDGWTVVLVDQPWRVAGRSVATRPPNLDRAWLAVAAELATAAWQRRHGIPLPPPWVVGGRSAGARVACRTSVDPTGPAVAGVVCLAFPLHPPGRPDRSRADELAQPLGAGIPTLVVQGAADPFGSPEEVAVAAGRDEGLTLVGVPGNHSPSRDLAAVRRAVGDFLAALP</sequence>
<dbReference type="Proteomes" id="UP000662111">
    <property type="component" value="Unassembled WGS sequence"/>
</dbReference>
<dbReference type="Pfam" id="PF20408">
    <property type="entry name" value="Abhydrolase_11"/>
    <property type="match status" value="1"/>
</dbReference>
<comment type="caution">
    <text evidence="2">The sequence shown here is derived from an EMBL/GenBank/DDBJ whole genome shotgun (WGS) entry which is preliminary data.</text>
</comment>
<dbReference type="PANTHER" id="PTHR13136">
    <property type="entry name" value="TESTIS DEVELOPMENT PROTEIN PRTD"/>
    <property type="match status" value="1"/>
</dbReference>
<accession>A0ABQ2F9B2</accession>
<keyword evidence="3" id="KW-1185">Reference proteome</keyword>
<dbReference type="RefSeq" id="WP_022920310.1">
    <property type="nucleotide sequence ID" value="NZ_BMLB01000002.1"/>
</dbReference>
<name>A0ABQ2F9B2_9MICO</name>
<evidence type="ECO:0000259" key="1">
    <source>
        <dbReference type="Pfam" id="PF20408"/>
    </source>
</evidence>
<dbReference type="SUPFAM" id="SSF53474">
    <property type="entry name" value="alpha/beta-Hydrolases"/>
    <property type="match status" value="1"/>
</dbReference>
<dbReference type="InterPro" id="IPR026555">
    <property type="entry name" value="NSL3/Tex30"/>
</dbReference>
<evidence type="ECO:0000313" key="2">
    <source>
        <dbReference type="EMBL" id="GGK65391.1"/>
    </source>
</evidence>
<feature type="domain" description="KANL3/Tex30 alpha/beta hydrolase-like" evidence="1">
    <location>
        <begin position="46"/>
        <end position="218"/>
    </location>
</feature>
<dbReference type="InterPro" id="IPR029058">
    <property type="entry name" value="AB_hydrolase_fold"/>
</dbReference>
<organism evidence="2 3">
    <name type="scientific">Ornithinimicrobium pekingense</name>
    <dbReference type="NCBI Taxonomy" id="384677"/>
    <lineage>
        <taxon>Bacteria</taxon>
        <taxon>Bacillati</taxon>
        <taxon>Actinomycetota</taxon>
        <taxon>Actinomycetes</taxon>
        <taxon>Micrococcales</taxon>
        <taxon>Ornithinimicrobiaceae</taxon>
        <taxon>Ornithinimicrobium</taxon>
    </lineage>
</organism>
<dbReference type="Gene3D" id="3.40.50.1820">
    <property type="entry name" value="alpha/beta hydrolase"/>
    <property type="match status" value="1"/>
</dbReference>
<reference evidence="3" key="1">
    <citation type="journal article" date="2019" name="Int. J. Syst. Evol. Microbiol.">
        <title>The Global Catalogue of Microorganisms (GCM) 10K type strain sequencing project: providing services to taxonomists for standard genome sequencing and annotation.</title>
        <authorList>
            <consortium name="The Broad Institute Genomics Platform"/>
            <consortium name="The Broad Institute Genome Sequencing Center for Infectious Disease"/>
            <person name="Wu L."/>
            <person name="Ma J."/>
        </authorList>
    </citation>
    <scope>NUCLEOTIDE SEQUENCE [LARGE SCALE GENOMIC DNA]</scope>
    <source>
        <strain evidence="3">CGMCC 1.5362</strain>
    </source>
</reference>
<gene>
    <name evidence="2" type="ORF">GCM10011509_12030</name>
</gene>
<proteinExistence type="predicted"/>
<dbReference type="InterPro" id="IPR046879">
    <property type="entry name" value="KANL3/Tex30_Abhydrolase"/>
</dbReference>
<dbReference type="PANTHER" id="PTHR13136:SF11">
    <property type="entry name" value="TESTIS-EXPRESSED PROTEIN 30"/>
    <property type="match status" value="1"/>
</dbReference>